<dbReference type="PROSITE" id="PS50005">
    <property type="entry name" value="TPR"/>
    <property type="match status" value="9"/>
</dbReference>
<organism evidence="5 6">
    <name type="scientific">Adineta ricciae</name>
    <name type="common">Rotifer</name>
    <dbReference type="NCBI Taxonomy" id="249248"/>
    <lineage>
        <taxon>Eukaryota</taxon>
        <taxon>Metazoa</taxon>
        <taxon>Spiralia</taxon>
        <taxon>Gnathifera</taxon>
        <taxon>Rotifera</taxon>
        <taxon>Eurotatoria</taxon>
        <taxon>Bdelloidea</taxon>
        <taxon>Adinetida</taxon>
        <taxon>Adinetidae</taxon>
        <taxon>Adineta</taxon>
    </lineage>
</organism>
<accession>A0A815B940</accession>
<keyword evidence="1" id="KW-0677">Repeat</keyword>
<dbReference type="EMBL" id="CAJNOR010002265">
    <property type="protein sequence ID" value="CAF1270435.1"/>
    <property type="molecule type" value="Genomic_DNA"/>
</dbReference>
<name>A0A815B940_ADIRI</name>
<feature type="repeat" description="TPR" evidence="3">
    <location>
        <begin position="918"/>
        <end position="951"/>
    </location>
</feature>
<feature type="compositionally biased region" description="Basic and acidic residues" evidence="4">
    <location>
        <begin position="953"/>
        <end position="973"/>
    </location>
</feature>
<dbReference type="SMART" id="SM00028">
    <property type="entry name" value="TPR"/>
    <property type="match status" value="13"/>
</dbReference>
<keyword evidence="2 3" id="KW-0802">TPR repeat</keyword>
<reference evidence="5" key="1">
    <citation type="submission" date="2021-02" db="EMBL/GenBank/DDBJ databases">
        <authorList>
            <person name="Nowell W R."/>
        </authorList>
    </citation>
    <scope>NUCLEOTIDE SEQUENCE</scope>
</reference>
<feature type="repeat" description="TPR" evidence="3">
    <location>
        <begin position="708"/>
        <end position="741"/>
    </location>
</feature>
<dbReference type="PANTHER" id="PTHR45641:SF1">
    <property type="entry name" value="AAA+ ATPASE DOMAIN-CONTAINING PROTEIN"/>
    <property type="match status" value="1"/>
</dbReference>
<dbReference type="InterPro" id="IPR011990">
    <property type="entry name" value="TPR-like_helical_dom_sf"/>
</dbReference>
<protein>
    <recommendedName>
        <fullName evidence="7">UDP-N-acetylglucosamine--peptide N-acetylglucosaminyltransferase SPINDLY</fullName>
    </recommendedName>
</protein>
<feature type="repeat" description="TPR" evidence="3">
    <location>
        <begin position="499"/>
        <end position="532"/>
    </location>
</feature>
<dbReference type="Pfam" id="PF13181">
    <property type="entry name" value="TPR_8"/>
    <property type="match status" value="1"/>
</dbReference>
<evidence type="ECO:0000256" key="4">
    <source>
        <dbReference type="SAM" id="MobiDB-lite"/>
    </source>
</evidence>
<keyword evidence="6" id="KW-1185">Reference proteome</keyword>
<gene>
    <name evidence="5" type="ORF">XAT740_LOCUS27265</name>
</gene>
<dbReference type="Gene3D" id="1.25.40.10">
    <property type="entry name" value="Tetratricopeptide repeat domain"/>
    <property type="match status" value="4"/>
</dbReference>
<feature type="repeat" description="TPR" evidence="3">
    <location>
        <begin position="876"/>
        <end position="909"/>
    </location>
</feature>
<dbReference type="PROSITE" id="PS50293">
    <property type="entry name" value="TPR_REGION"/>
    <property type="match status" value="4"/>
</dbReference>
<evidence type="ECO:0008006" key="7">
    <source>
        <dbReference type="Google" id="ProtNLM"/>
    </source>
</evidence>
<evidence type="ECO:0000313" key="6">
    <source>
        <dbReference type="Proteomes" id="UP000663828"/>
    </source>
</evidence>
<evidence type="ECO:0000256" key="3">
    <source>
        <dbReference type="PROSITE-ProRule" id="PRU00339"/>
    </source>
</evidence>
<comment type="caution">
    <text evidence="5">The sequence shown here is derived from an EMBL/GenBank/DDBJ whole genome shotgun (WGS) entry which is preliminary data.</text>
</comment>
<feature type="repeat" description="TPR" evidence="3">
    <location>
        <begin position="666"/>
        <end position="699"/>
    </location>
</feature>
<feature type="repeat" description="TPR" evidence="3">
    <location>
        <begin position="582"/>
        <end position="615"/>
    </location>
</feature>
<proteinExistence type="predicted"/>
<dbReference type="Proteomes" id="UP000663828">
    <property type="component" value="Unassembled WGS sequence"/>
</dbReference>
<dbReference type="Pfam" id="PF00515">
    <property type="entry name" value="TPR_1"/>
    <property type="match status" value="1"/>
</dbReference>
<dbReference type="PANTHER" id="PTHR45641">
    <property type="entry name" value="TETRATRICOPEPTIDE REPEAT PROTEIN (AFU_ORTHOLOGUE AFUA_6G03870)"/>
    <property type="match status" value="1"/>
</dbReference>
<dbReference type="SUPFAM" id="SSF56399">
    <property type="entry name" value="ADP-ribosylation"/>
    <property type="match status" value="1"/>
</dbReference>
<feature type="region of interest" description="Disordered" evidence="4">
    <location>
        <begin position="952"/>
        <end position="973"/>
    </location>
</feature>
<evidence type="ECO:0000313" key="5">
    <source>
        <dbReference type="EMBL" id="CAF1270435.1"/>
    </source>
</evidence>
<feature type="repeat" description="TPR" evidence="3">
    <location>
        <begin position="540"/>
        <end position="573"/>
    </location>
</feature>
<dbReference type="AlphaFoldDB" id="A0A815B940"/>
<dbReference type="SUPFAM" id="SSF48452">
    <property type="entry name" value="TPR-like"/>
    <property type="match status" value="1"/>
</dbReference>
<feature type="repeat" description="TPR" evidence="3">
    <location>
        <begin position="457"/>
        <end position="490"/>
    </location>
</feature>
<dbReference type="Pfam" id="PF13424">
    <property type="entry name" value="TPR_12"/>
    <property type="match status" value="5"/>
</dbReference>
<dbReference type="InterPro" id="IPR019734">
    <property type="entry name" value="TPR_rpt"/>
</dbReference>
<evidence type="ECO:0000256" key="1">
    <source>
        <dbReference type="ARBA" id="ARBA00022737"/>
    </source>
</evidence>
<sequence length="973" mass="111829">MQPIGSTNRIQPITTSTSASIESQIDLQRIRHAFVLWYDITLSDNDENYRNMLTQLQNIVANIKIFVDEKKCITFIESVKNNKICLMTTDHLAQRMAPLIHKLSQIECILTYSNYKIYSEDWFKSFPKVRGIFRTAPSLYKPLKKIVHQCEINATPISFIPNSIQLNELDRSFMYIYLLKNTFLQIDFKATHIKAFVNYCYDVFAGNEKELNNIGELDRDYHKKTPVYWYTRNSFLSPMLTQALRLLDGDIITRMAFFIVDLHRYIKNLRREQIPDDASTVNYVVCRGQGLSKADFKQLEKNQGGLISFNNFILTNRCYQVGLKFAKQAIQNPDLIGILFVIKVDSIDSVTPFASIYNSDHCSNKADVIFSMPAIFRIQKITRLDRSQRLYQVDLLFVKNNDKTLSVIDRQVQEESLLNAEGWFRLCFILSSIGDFKKAEQIYQTLLDQTNDENEEANIYYQLGLIKYKTRNYPEAMKFYEKALAIYERNLPHSQHNLIVSYNNIGLIYYDIGDYPNAMLNYEKALEIQQTSSSDRSDVALSLSNKGAVYSSTNKHSKAFECYKKAFIIQQQSLPINHRDLMMSYNNFGTVYSSMGDDSTALLYYEKAQEIHKKLLPLDHRSFTLTSINTGNVHNSKGDFPKAVEAYEKAHAILKETLPPNHCNLASSYNNLGTGYFNTGDYLKARSCYEKALEIQNQSLPSDHSDLIMSYNNLGAVHHSLGNYSEALSNLKKVRAIMEKTLPPDDRNLASCYNSIGQVQYNMNDYSDALSSHTEAHAILIRKLPPKHLLLVASFNNLGLIHFTLDDYSQALSCYEQALKILQDLPTTNSLDLCASYNNIALTYFSMGDYQNALSYFVMITTLVKKLNPPDEIRIASSYRNLAATYHKLGDYRKAHSHYKETLSLQKHILRFNHPETIMTYNSIGSVYESEGKHQMAVNYYKLAVEAAAESLPRNDPHQEKYQEDLKRATKNL</sequence>
<feature type="repeat" description="TPR" evidence="3">
    <location>
        <begin position="792"/>
        <end position="825"/>
    </location>
</feature>
<evidence type="ECO:0000256" key="2">
    <source>
        <dbReference type="ARBA" id="ARBA00022803"/>
    </source>
</evidence>